<feature type="compositionally biased region" description="Basic and acidic residues" evidence="1">
    <location>
        <begin position="14"/>
        <end position="35"/>
    </location>
</feature>
<proteinExistence type="predicted"/>
<feature type="compositionally biased region" description="Polar residues" evidence="1">
    <location>
        <begin position="107"/>
        <end position="122"/>
    </location>
</feature>
<feature type="region of interest" description="Disordered" evidence="1">
    <location>
        <begin position="101"/>
        <end position="125"/>
    </location>
</feature>
<dbReference type="EMBL" id="JAFDVH010000002">
    <property type="protein sequence ID" value="KAG7487440.1"/>
    <property type="molecule type" value="Genomic_DNA"/>
</dbReference>
<reference evidence="2" key="1">
    <citation type="submission" date="2021-01" db="EMBL/GenBank/DDBJ databases">
        <authorList>
            <person name="Zahm M."/>
            <person name="Roques C."/>
            <person name="Cabau C."/>
            <person name="Klopp C."/>
            <person name="Donnadieu C."/>
            <person name="Jouanno E."/>
            <person name="Lampietro C."/>
            <person name="Louis A."/>
            <person name="Herpin A."/>
            <person name="Echchiki A."/>
            <person name="Berthelot C."/>
            <person name="Parey E."/>
            <person name="Roest-Crollius H."/>
            <person name="Braasch I."/>
            <person name="Postlethwait J."/>
            <person name="Bobe J."/>
            <person name="Montfort J."/>
            <person name="Bouchez O."/>
            <person name="Begum T."/>
            <person name="Mejri S."/>
            <person name="Adams A."/>
            <person name="Chen W.-J."/>
            <person name="Guiguen Y."/>
        </authorList>
    </citation>
    <scope>NUCLEOTIDE SEQUENCE</scope>
    <source>
        <strain evidence="2">YG-15Mar2019-1</strain>
        <tissue evidence="2">Brain</tissue>
    </source>
</reference>
<dbReference type="AlphaFoldDB" id="A0A9D3QCW1"/>
<dbReference type="Proteomes" id="UP001046870">
    <property type="component" value="Chromosome 2"/>
</dbReference>
<accession>A0A9D3QCW1</accession>
<evidence type="ECO:0000313" key="3">
    <source>
        <dbReference type="Proteomes" id="UP001046870"/>
    </source>
</evidence>
<evidence type="ECO:0000313" key="2">
    <source>
        <dbReference type="EMBL" id="KAG7487440.1"/>
    </source>
</evidence>
<keyword evidence="3" id="KW-1185">Reference proteome</keyword>
<gene>
    <name evidence="2" type="ORF">MATL_G00023340</name>
</gene>
<comment type="caution">
    <text evidence="2">The sequence shown here is derived from an EMBL/GenBank/DDBJ whole genome shotgun (WGS) entry which is preliminary data.</text>
</comment>
<feature type="region of interest" description="Disordered" evidence="1">
    <location>
        <begin position="14"/>
        <end position="52"/>
    </location>
</feature>
<protein>
    <submittedName>
        <fullName evidence="2">Uncharacterized protein</fullName>
    </submittedName>
</protein>
<name>A0A9D3QCW1_MEGAT</name>
<sequence length="147" mass="15972">MDAVVCFRECSKPRKPHVEKPEIKDPHYVDGEEAPHQTAAVPSPRLTGGRHTAADYEDEDEDLLTVSENNGTGILKLEGYASAGGEGPLTTEKVEITTELPAPPVTVNPSPSHSTTEQTTKTVPEEEMFQGDAPTRTLLIEKCFITD</sequence>
<organism evidence="2 3">
    <name type="scientific">Megalops atlanticus</name>
    <name type="common">Tarpon</name>
    <name type="synonym">Clupea gigantea</name>
    <dbReference type="NCBI Taxonomy" id="7932"/>
    <lineage>
        <taxon>Eukaryota</taxon>
        <taxon>Metazoa</taxon>
        <taxon>Chordata</taxon>
        <taxon>Craniata</taxon>
        <taxon>Vertebrata</taxon>
        <taxon>Euteleostomi</taxon>
        <taxon>Actinopterygii</taxon>
        <taxon>Neopterygii</taxon>
        <taxon>Teleostei</taxon>
        <taxon>Elopiformes</taxon>
        <taxon>Megalopidae</taxon>
        <taxon>Megalops</taxon>
    </lineage>
</organism>
<evidence type="ECO:0000256" key="1">
    <source>
        <dbReference type="SAM" id="MobiDB-lite"/>
    </source>
</evidence>